<dbReference type="STRING" id="6689.A0A3R7T1M2"/>
<dbReference type="EMBL" id="QCYY01000193">
    <property type="protein sequence ID" value="ROT85768.1"/>
    <property type="molecule type" value="Genomic_DNA"/>
</dbReference>
<keyword evidence="2" id="KW-1185">Reference proteome</keyword>
<reference evidence="1 2" key="1">
    <citation type="submission" date="2018-04" db="EMBL/GenBank/DDBJ databases">
        <authorList>
            <person name="Zhang X."/>
            <person name="Yuan J."/>
            <person name="Li F."/>
            <person name="Xiang J."/>
        </authorList>
    </citation>
    <scope>NUCLEOTIDE SEQUENCE [LARGE SCALE GENOMIC DNA]</scope>
    <source>
        <tissue evidence="1">Muscle</tissue>
    </source>
</reference>
<name>A0A3R7T1M2_PENVA</name>
<comment type="caution">
    <text evidence="1">The sequence shown here is derived from an EMBL/GenBank/DDBJ whole genome shotgun (WGS) entry which is preliminary data.</text>
</comment>
<dbReference type="Gene3D" id="3.40.630.10">
    <property type="entry name" value="Zn peptidases"/>
    <property type="match status" value="1"/>
</dbReference>
<evidence type="ECO:0000313" key="2">
    <source>
        <dbReference type="Proteomes" id="UP000283509"/>
    </source>
</evidence>
<dbReference type="AlphaFoldDB" id="A0A3R7T1M2"/>
<proteinExistence type="predicted"/>
<organism evidence="1 2">
    <name type="scientific">Penaeus vannamei</name>
    <name type="common">Whiteleg shrimp</name>
    <name type="synonym">Litopenaeus vannamei</name>
    <dbReference type="NCBI Taxonomy" id="6689"/>
    <lineage>
        <taxon>Eukaryota</taxon>
        <taxon>Metazoa</taxon>
        <taxon>Ecdysozoa</taxon>
        <taxon>Arthropoda</taxon>
        <taxon>Crustacea</taxon>
        <taxon>Multicrustacea</taxon>
        <taxon>Malacostraca</taxon>
        <taxon>Eumalacostraca</taxon>
        <taxon>Eucarida</taxon>
        <taxon>Decapoda</taxon>
        <taxon>Dendrobranchiata</taxon>
        <taxon>Penaeoidea</taxon>
        <taxon>Penaeidae</taxon>
        <taxon>Penaeus</taxon>
    </lineage>
</organism>
<dbReference type="Proteomes" id="UP000283509">
    <property type="component" value="Unassembled WGS sequence"/>
</dbReference>
<protein>
    <submittedName>
        <fullName evidence="1">Uncharacterized protein</fullName>
    </submittedName>
</protein>
<gene>
    <name evidence="1" type="ORF">C7M84_007354</name>
</gene>
<accession>A0A3R7T1M2</accession>
<sequence length="114" mass="12769">MEKSFAIADCVASIGARAVEEGTISYQADLTFRTRQAENPCSQFTKNAPTGILHGQALGAYKNSLLDYTYNNMNDTLMVAAHVSCCNYPEGWQLKTLWQENMKSLMDFLHTTHQ</sequence>
<reference evidence="1 2" key="2">
    <citation type="submission" date="2019-01" db="EMBL/GenBank/DDBJ databases">
        <title>The decoding of complex shrimp genome reveals the adaptation for benthos swimmer, frequently molting mechanism and breeding impact on genome.</title>
        <authorList>
            <person name="Sun Y."/>
            <person name="Gao Y."/>
            <person name="Yu Y."/>
        </authorList>
    </citation>
    <scope>NUCLEOTIDE SEQUENCE [LARGE SCALE GENOMIC DNA]</scope>
    <source>
        <tissue evidence="1">Muscle</tissue>
    </source>
</reference>
<feature type="non-terminal residue" evidence="1">
    <location>
        <position position="114"/>
    </location>
</feature>
<evidence type="ECO:0000313" key="1">
    <source>
        <dbReference type="EMBL" id="ROT85768.1"/>
    </source>
</evidence>